<evidence type="ECO:0008006" key="4">
    <source>
        <dbReference type="Google" id="ProtNLM"/>
    </source>
</evidence>
<comment type="caution">
    <text evidence="2">The sequence shown here is derived from an EMBL/GenBank/DDBJ whole genome shotgun (WGS) entry which is preliminary data.</text>
</comment>
<protein>
    <recommendedName>
        <fullName evidence="4">Lipoprotein</fullName>
    </recommendedName>
</protein>
<keyword evidence="3" id="KW-1185">Reference proteome</keyword>
<dbReference type="EMBL" id="JACASI010000012">
    <property type="protein sequence ID" value="MCQ3828483.1"/>
    <property type="molecule type" value="Genomic_DNA"/>
</dbReference>
<evidence type="ECO:0000256" key="1">
    <source>
        <dbReference type="SAM" id="SignalP"/>
    </source>
</evidence>
<accession>A0ABT1NXA9</accession>
<dbReference type="Proteomes" id="UP001205566">
    <property type="component" value="Unassembled WGS sequence"/>
</dbReference>
<proteinExistence type="predicted"/>
<reference evidence="2" key="1">
    <citation type="thesis" date="2020" institute="Technische Universitat Dresden" country="Dresden, Germany">
        <title>The Agarolytic System of Microbulbifer elongatus PORT2, Isolated from Batu Karas, Pangandaran West Java Indonesia.</title>
        <authorList>
            <person name="Anggraeni S.R."/>
        </authorList>
    </citation>
    <scope>NUCLEOTIDE SEQUENCE</scope>
    <source>
        <strain evidence="2">PORT2</strain>
    </source>
</reference>
<evidence type="ECO:0000313" key="2">
    <source>
        <dbReference type="EMBL" id="MCQ3828483.1"/>
    </source>
</evidence>
<evidence type="ECO:0000313" key="3">
    <source>
        <dbReference type="Proteomes" id="UP001205566"/>
    </source>
</evidence>
<keyword evidence="1" id="KW-0732">Signal</keyword>
<feature type="chain" id="PRO_5045839012" description="Lipoprotein" evidence="1">
    <location>
        <begin position="45"/>
        <end position="252"/>
    </location>
</feature>
<feature type="signal peptide" evidence="1">
    <location>
        <begin position="1"/>
        <end position="44"/>
    </location>
</feature>
<organism evidence="2 3">
    <name type="scientific">Microbulbifer elongatus</name>
    <dbReference type="NCBI Taxonomy" id="86173"/>
    <lineage>
        <taxon>Bacteria</taxon>
        <taxon>Pseudomonadati</taxon>
        <taxon>Pseudomonadota</taxon>
        <taxon>Gammaproteobacteria</taxon>
        <taxon>Cellvibrionales</taxon>
        <taxon>Microbulbiferaceae</taxon>
        <taxon>Microbulbifer</taxon>
    </lineage>
</organism>
<name>A0ABT1NXA9_9GAMM</name>
<sequence length="252" mass="27655">MPLNTPLYAVVSSQSHSQPPLFRALPRTLALIFACLTAWSPALSANTATGWSGYTGGEPEFWLSVAPSDIRIEAPTPLTGSNLQILLALSGSNSGLGEMRKKANDAFGEYLKQQVQQQFGAFFDDERVRVVEGAAPLTLHTAFDVTVRQKILDIFSSKEYDVEKGTMTAYGKFHYRLLGSNGDTPALREGSVDIADLKLQARYRTKAPKDGGTVEDTTREATERLLEDLAEELLDELEDILEADALQELARM</sequence>
<dbReference type="RefSeq" id="WP_255873319.1">
    <property type="nucleotide sequence ID" value="NZ_JACASI010000012.1"/>
</dbReference>
<gene>
    <name evidence="2" type="ORF">HXX02_03420</name>
</gene>